<name>A0A5B7CVT1_PORTR</name>
<dbReference type="EMBL" id="VSRR010000240">
    <property type="protein sequence ID" value="MPC12834.1"/>
    <property type="molecule type" value="Genomic_DNA"/>
</dbReference>
<evidence type="ECO:0000256" key="1">
    <source>
        <dbReference type="SAM" id="MobiDB-lite"/>
    </source>
</evidence>
<evidence type="ECO:0000313" key="3">
    <source>
        <dbReference type="Proteomes" id="UP000324222"/>
    </source>
</evidence>
<gene>
    <name evidence="2" type="ORF">E2C01_005548</name>
</gene>
<dbReference type="Proteomes" id="UP000324222">
    <property type="component" value="Unassembled WGS sequence"/>
</dbReference>
<reference evidence="2 3" key="1">
    <citation type="submission" date="2019-05" db="EMBL/GenBank/DDBJ databases">
        <title>Another draft genome of Portunus trituberculatus and its Hox gene families provides insights of decapod evolution.</title>
        <authorList>
            <person name="Jeong J.-H."/>
            <person name="Song I."/>
            <person name="Kim S."/>
            <person name="Choi T."/>
            <person name="Kim D."/>
            <person name="Ryu S."/>
            <person name="Kim W."/>
        </authorList>
    </citation>
    <scope>NUCLEOTIDE SEQUENCE [LARGE SCALE GENOMIC DNA]</scope>
    <source>
        <tissue evidence="2">Muscle</tissue>
    </source>
</reference>
<evidence type="ECO:0000313" key="2">
    <source>
        <dbReference type="EMBL" id="MPC12834.1"/>
    </source>
</evidence>
<proteinExistence type="predicted"/>
<sequence>MECNIVIAEPVRGPKDRLISDMLISPKHPNKPEPASALHTYPLSWSHHDGLRYSIDPAVHGTLGSQLNQEDPEVGASKIQCQEPPIL</sequence>
<keyword evidence="3" id="KW-1185">Reference proteome</keyword>
<organism evidence="2 3">
    <name type="scientific">Portunus trituberculatus</name>
    <name type="common">Swimming crab</name>
    <name type="synonym">Neptunus trituberculatus</name>
    <dbReference type="NCBI Taxonomy" id="210409"/>
    <lineage>
        <taxon>Eukaryota</taxon>
        <taxon>Metazoa</taxon>
        <taxon>Ecdysozoa</taxon>
        <taxon>Arthropoda</taxon>
        <taxon>Crustacea</taxon>
        <taxon>Multicrustacea</taxon>
        <taxon>Malacostraca</taxon>
        <taxon>Eumalacostraca</taxon>
        <taxon>Eucarida</taxon>
        <taxon>Decapoda</taxon>
        <taxon>Pleocyemata</taxon>
        <taxon>Brachyura</taxon>
        <taxon>Eubrachyura</taxon>
        <taxon>Portunoidea</taxon>
        <taxon>Portunidae</taxon>
        <taxon>Portuninae</taxon>
        <taxon>Portunus</taxon>
    </lineage>
</organism>
<dbReference type="AlphaFoldDB" id="A0A5B7CVT1"/>
<protein>
    <submittedName>
        <fullName evidence="2">Uncharacterized protein</fullName>
    </submittedName>
</protein>
<feature type="region of interest" description="Disordered" evidence="1">
    <location>
        <begin position="63"/>
        <end position="87"/>
    </location>
</feature>
<accession>A0A5B7CVT1</accession>
<comment type="caution">
    <text evidence="2">The sequence shown here is derived from an EMBL/GenBank/DDBJ whole genome shotgun (WGS) entry which is preliminary data.</text>
</comment>